<keyword evidence="1" id="KW-0472">Membrane</keyword>
<keyword evidence="3" id="KW-1185">Reference proteome</keyword>
<evidence type="ECO:0000256" key="1">
    <source>
        <dbReference type="SAM" id="Phobius"/>
    </source>
</evidence>
<proteinExistence type="predicted"/>
<keyword evidence="1" id="KW-1133">Transmembrane helix</keyword>
<gene>
    <name evidence="2" type="ORF">HRJ53_05800</name>
</gene>
<organism evidence="2 3">
    <name type="scientific">Candidatus Acidiferrum panamense</name>
    <dbReference type="NCBI Taxonomy" id="2741543"/>
    <lineage>
        <taxon>Bacteria</taxon>
        <taxon>Pseudomonadati</taxon>
        <taxon>Acidobacteriota</taxon>
        <taxon>Terriglobia</taxon>
        <taxon>Candidatus Acidiferrales</taxon>
        <taxon>Candidatus Acidiferrum</taxon>
    </lineage>
</organism>
<comment type="caution">
    <text evidence="2">The sequence shown here is derived from an EMBL/GenBank/DDBJ whole genome shotgun (WGS) entry which is preliminary data.</text>
</comment>
<reference evidence="2" key="1">
    <citation type="submission" date="2020-06" db="EMBL/GenBank/DDBJ databases">
        <title>Legume-microbial interactions unlock mineral nutrients during tropical forest succession.</title>
        <authorList>
            <person name="Epihov D.Z."/>
        </authorList>
    </citation>
    <scope>NUCLEOTIDE SEQUENCE [LARGE SCALE GENOMIC DNA]</scope>
    <source>
        <strain evidence="2">Pan2503</strain>
    </source>
</reference>
<accession>A0A7V8NNB1</accession>
<name>A0A7V8NNB1_9BACT</name>
<protein>
    <submittedName>
        <fullName evidence="2">Uncharacterized protein</fullName>
    </submittedName>
</protein>
<evidence type="ECO:0000313" key="3">
    <source>
        <dbReference type="Proteomes" id="UP000567293"/>
    </source>
</evidence>
<dbReference type="EMBL" id="JACDQQ010000569">
    <property type="protein sequence ID" value="MBA0084489.1"/>
    <property type="molecule type" value="Genomic_DNA"/>
</dbReference>
<dbReference type="Pfam" id="PF19473">
    <property type="entry name" value="DUF6010"/>
    <property type="match status" value="1"/>
</dbReference>
<feature type="transmembrane region" description="Helical" evidence="1">
    <location>
        <begin position="39"/>
        <end position="62"/>
    </location>
</feature>
<dbReference type="Proteomes" id="UP000567293">
    <property type="component" value="Unassembled WGS sequence"/>
</dbReference>
<dbReference type="InterPro" id="IPR046052">
    <property type="entry name" value="DUF6010"/>
</dbReference>
<sequence>MDYVVPALGAVVFVPFMSRIAEPARRTFNAIFVAGACGVYLRGGFSVWELIYPLLAAPVAYLGLRSYRFIGLAWLMHAAWDLAHHLWGNPIWPFMRTSSFGCMIFDTLIAIWFLAGAPALTAHGWEAAAKFKKASVP</sequence>
<evidence type="ECO:0000313" key="2">
    <source>
        <dbReference type="EMBL" id="MBA0084489.1"/>
    </source>
</evidence>
<keyword evidence="1" id="KW-0812">Transmembrane</keyword>
<feature type="transmembrane region" description="Helical" evidence="1">
    <location>
        <begin position="107"/>
        <end position="125"/>
    </location>
</feature>
<dbReference type="AlphaFoldDB" id="A0A7V8NNB1"/>